<dbReference type="AlphaFoldDB" id="J4I0I2"/>
<dbReference type="Gene3D" id="1.10.510.10">
    <property type="entry name" value="Transferase(Phosphotransferase) domain 1"/>
    <property type="match status" value="1"/>
</dbReference>
<dbReference type="InterPro" id="IPR011009">
    <property type="entry name" value="Kinase-like_dom_sf"/>
</dbReference>
<name>J4I0I2_9APHY</name>
<dbReference type="Proteomes" id="UP000006352">
    <property type="component" value="Unassembled WGS sequence"/>
</dbReference>
<reference evidence="2 3" key="1">
    <citation type="journal article" date="2012" name="Appl. Environ. Microbiol.">
        <title>Short-read sequencing for genomic analysis of the brown rot fungus Fibroporia radiculosa.</title>
        <authorList>
            <person name="Tang J.D."/>
            <person name="Perkins A.D."/>
            <person name="Sonstegard T.S."/>
            <person name="Schroeder S.G."/>
            <person name="Burgess S.C."/>
            <person name="Diehl S.V."/>
        </authorList>
    </citation>
    <scope>NUCLEOTIDE SEQUENCE [LARGE SCALE GENOMIC DNA]</scope>
    <source>
        <strain evidence="2 3">TFFH 294</strain>
    </source>
</reference>
<dbReference type="OrthoDB" id="2687876at2759"/>
<proteinExistence type="predicted"/>
<accession>J4I0I2</accession>
<evidence type="ECO:0000313" key="2">
    <source>
        <dbReference type="EMBL" id="CCM05127.1"/>
    </source>
</evidence>
<dbReference type="SUPFAM" id="SSF56112">
    <property type="entry name" value="Protein kinase-like (PK-like)"/>
    <property type="match status" value="1"/>
</dbReference>
<dbReference type="EMBL" id="HE797180">
    <property type="protein sequence ID" value="CCM05127.1"/>
    <property type="molecule type" value="Genomic_DNA"/>
</dbReference>
<dbReference type="GeneID" id="24100038"/>
<sequence length="218" mass="24480">MVFLPAFYAALPPLPPTDWTQVYVSLQDGAPLAHPIFHTFPSIPTCWHPKRIDLLSPEIVKSVSLRVQLVRWQSRLAIIKFARFEFEISLAHSETVIYQEIDGEGIGPAFLGHLTENDRVIGFLMEYIEGRFAGIDDLAACQTIVRRPHALEIVHGDLNRYNFVIKPDGSAILIDFEYSSFDETKEEMEKELGGLADKLASETGSGDPIPRPMVAEEE</sequence>
<dbReference type="STRING" id="599839.J4I0I2"/>
<evidence type="ECO:0008006" key="4">
    <source>
        <dbReference type="Google" id="ProtNLM"/>
    </source>
</evidence>
<keyword evidence="3" id="KW-1185">Reference proteome</keyword>
<organism evidence="2 3">
    <name type="scientific">Fibroporia radiculosa</name>
    <dbReference type="NCBI Taxonomy" id="599839"/>
    <lineage>
        <taxon>Eukaryota</taxon>
        <taxon>Fungi</taxon>
        <taxon>Dikarya</taxon>
        <taxon>Basidiomycota</taxon>
        <taxon>Agaricomycotina</taxon>
        <taxon>Agaricomycetes</taxon>
        <taxon>Polyporales</taxon>
        <taxon>Fibroporiaceae</taxon>
        <taxon>Fibroporia</taxon>
    </lineage>
</organism>
<dbReference type="HOGENOM" id="CLU_064787_2_0_1"/>
<feature type="region of interest" description="Disordered" evidence="1">
    <location>
        <begin position="196"/>
        <end position="218"/>
    </location>
</feature>
<gene>
    <name evidence="2" type="ORF">FIBRA_07335</name>
</gene>
<dbReference type="RefSeq" id="XP_012184410.1">
    <property type="nucleotide sequence ID" value="XM_012329020.1"/>
</dbReference>
<protein>
    <recommendedName>
        <fullName evidence="4">Aminoglycoside phosphotransferase domain-containing protein</fullName>
    </recommendedName>
</protein>
<evidence type="ECO:0000313" key="3">
    <source>
        <dbReference type="Proteomes" id="UP000006352"/>
    </source>
</evidence>
<dbReference type="InParanoid" id="J4I0I2"/>
<evidence type="ECO:0000256" key="1">
    <source>
        <dbReference type="SAM" id="MobiDB-lite"/>
    </source>
</evidence>